<dbReference type="OMA" id="GHAYSTF"/>
<proteinExistence type="predicted"/>
<dbReference type="PROSITE" id="PS50011">
    <property type="entry name" value="PROTEIN_KINASE_DOM"/>
    <property type="match status" value="1"/>
</dbReference>
<dbReference type="InterPro" id="IPR000719">
    <property type="entry name" value="Prot_kinase_dom"/>
</dbReference>
<dbReference type="Pfam" id="PF00560">
    <property type="entry name" value="LRR_1"/>
    <property type="match status" value="3"/>
</dbReference>
<evidence type="ECO:0000256" key="7">
    <source>
        <dbReference type="ARBA" id="ARBA00023136"/>
    </source>
</evidence>
<evidence type="ECO:0000256" key="10">
    <source>
        <dbReference type="SAM" id="SignalP"/>
    </source>
</evidence>
<evidence type="ECO:0000256" key="1">
    <source>
        <dbReference type="ARBA" id="ARBA00004370"/>
    </source>
</evidence>
<dbReference type="InterPro" id="IPR001245">
    <property type="entry name" value="Ser-Thr/Tyr_kinase_cat_dom"/>
</dbReference>
<dbReference type="SUPFAM" id="SSF52058">
    <property type="entry name" value="L domain-like"/>
    <property type="match status" value="1"/>
</dbReference>
<dbReference type="Pfam" id="PF07714">
    <property type="entry name" value="PK_Tyr_Ser-Thr"/>
    <property type="match status" value="1"/>
</dbReference>
<dbReference type="PANTHER" id="PTHR48007:SF79">
    <property type="entry name" value="(WILD MALAYSIAN BANANA) HYPOTHETICAL PROTEIN"/>
    <property type="match status" value="1"/>
</dbReference>
<comment type="caution">
    <text evidence="12">The sequence shown here is derived from an EMBL/GenBank/DDBJ whole genome shotgun (WGS) entry which is preliminary data.</text>
</comment>
<feature type="chain" id="PRO_5032652347" description="Protein kinase domain-containing protein" evidence="10">
    <location>
        <begin position="23"/>
        <end position="625"/>
    </location>
</feature>
<keyword evidence="5" id="KW-0677">Repeat</keyword>
<keyword evidence="3 9" id="KW-0812">Transmembrane</keyword>
<dbReference type="InterPro" id="IPR011009">
    <property type="entry name" value="Kinase-like_dom_sf"/>
</dbReference>
<feature type="transmembrane region" description="Helical" evidence="9">
    <location>
        <begin position="251"/>
        <end position="270"/>
    </location>
</feature>
<keyword evidence="13" id="KW-1185">Reference proteome</keyword>
<evidence type="ECO:0000256" key="8">
    <source>
        <dbReference type="PROSITE-ProRule" id="PRU10141"/>
    </source>
</evidence>
<evidence type="ECO:0000256" key="2">
    <source>
        <dbReference type="ARBA" id="ARBA00022614"/>
    </source>
</evidence>
<evidence type="ECO:0000259" key="11">
    <source>
        <dbReference type="PROSITE" id="PS50011"/>
    </source>
</evidence>
<reference evidence="12 13" key="1">
    <citation type="submission" date="2020-04" db="EMBL/GenBank/DDBJ databases">
        <title>Plant Genome Project.</title>
        <authorList>
            <person name="Zhang R.-G."/>
        </authorList>
    </citation>
    <scope>NUCLEOTIDE SEQUENCE [LARGE SCALE GENOMIC DNA]</scope>
    <source>
        <strain evidence="12">YNK0</strain>
        <tissue evidence="12">Leaf</tissue>
    </source>
</reference>
<dbReference type="OrthoDB" id="69842at2759"/>
<sequence length="625" mass="69603">MDRIPIWVLFISLFLLLHITNSEEEDVKRSLAKFYEQLWSGNGQRDPSWGWNATSDPCTDKWKGVICDSQSISVKKIILNGLNLTGTLDASSLCTAKSLVVLRLNDNHIDGEIPEEISNCKQLTHLNVSWNQFSGNLPSNLSRLNNLKRLDISNNNFSGNLPELPRISGLISFLAQTNQLSGEIPQFDFSNLAQFNVSFNNFSGPIPDLHGNFKESSFTGNPELCGKPLPKACPPSPPPKKSSKGQKIEQVLMYSGYILLGLAFMFFVAFRLAKRKKTKEEDVVKKGTVVDGSINKPSTAPSDYKAGASRSEFSITSADQSAMVLSPLVVLTSPVVKGLKFEDLLKAPAEVLGRGRHGSLYKVIFEDRMTLAVKRIKDWAISSEDFKRRMQKIDQAKHPNVLPALAFYCSKQEKLVVYEYQQNGSLYRLLHGTQNGQKFEWGSRLSVAASIAEALAFMHEEFHGDGIGHGNLKSTNILMNKNMEPCISEYGLMASDSQDHSSLSRGNSFKAIDPKSGTMNSTFKADMYGFGVILLELLTGKIVQNNGFDLARWVNSVVREEWTVEVFDKALIREGASQERMVNMLQVALKCINPSPEARPSMNQVALMVNTIKEEEEERSIVFEP</sequence>
<name>A0A835D535_TETSI</name>
<keyword evidence="4 10" id="KW-0732">Signal</keyword>
<keyword evidence="2" id="KW-0433">Leucine-rich repeat</keyword>
<feature type="signal peptide" evidence="10">
    <location>
        <begin position="1"/>
        <end position="22"/>
    </location>
</feature>
<evidence type="ECO:0000256" key="4">
    <source>
        <dbReference type="ARBA" id="ARBA00022729"/>
    </source>
</evidence>
<dbReference type="Gene3D" id="3.80.10.10">
    <property type="entry name" value="Ribonuclease Inhibitor"/>
    <property type="match status" value="2"/>
</dbReference>
<keyword evidence="6 9" id="KW-1133">Transmembrane helix</keyword>
<dbReference type="PROSITE" id="PS00107">
    <property type="entry name" value="PROTEIN_KINASE_ATP"/>
    <property type="match status" value="1"/>
</dbReference>
<evidence type="ECO:0000256" key="5">
    <source>
        <dbReference type="ARBA" id="ARBA00022737"/>
    </source>
</evidence>
<evidence type="ECO:0000313" key="13">
    <source>
        <dbReference type="Proteomes" id="UP000655225"/>
    </source>
</evidence>
<dbReference type="Gene3D" id="1.10.510.10">
    <property type="entry name" value="Transferase(Phosphotransferase) domain 1"/>
    <property type="match status" value="1"/>
</dbReference>
<accession>A0A835D535</accession>
<keyword evidence="7 9" id="KW-0472">Membrane</keyword>
<feature type="domain" description="Protein kinase" evidence="11">
    <location>
        <begin position="346"/>
        <end position="612"/>
    </location>
</feature>
<dbReference type="SUPFAM" id="SSF56112">
    <property type="entry name" value="Protein kinase-like (PK-like)"/>
    <property type="match status" value="1"/>
</dbReference>
<keyword evidence="8" id="KW-0547">Nucleotide-binding</keyword>
<dbReference type="EMBL" id="JABCRI010000018">
    <property type="protein sequence ID" value="KAF8390376.1"/>
    <property type="molecule type" value="Genomic_DNA"/>
</dbReference>
<dbReference type="Proteomes" id="UP000655225">
    <property type="component" value="Unassembled WGS sequence"/>
</dbReference>
<feature type="binding site" evidence="8">
    <location>
        <position position="374"/>
    </location>
    <ligand>
        <name>ATP</name>
        <dbReference type="ChEBI" id="CHEBI:30616"/>
    </ligand>
</feature>
<dbReference type="InterPro" id="IPR046959">
    <property type="entry name" value="PRK1-6/SRF4-like"/>
</dbReference>
<dbReference type="Gene3D" id="3.30.200.20">
    <property type="entry name" value="Phosphorylase Kinase, domain 1"/>
    <property type="match status" value="1"/>
</dbReference>
<evidence type="ECO:0000256" key="6">
    <source>
        <dbReference type="ARBA" id="ARBA00022989"/>
    </source>
</evidence>
<evidence type="ECO:0000256" key="3">
    <source>
        <dbReference type="ARBA" id="ARBA00022692"/>
    </source>
</evidence>
<gene>
    <name evidence="12" type="ORF">HHK36_024902</name>
</gene>
<dbReference type="PANTHER" id="PTHR48007">
    <property type="entry name" value="LEUCINE-RICH REPEAT RECEPTOR-LIKE PROTEIN KINASE PXC1"/>
    <property type="match status" value="1"/>
</dbReference>
<comment type="subcellular location">
    <subcellularLocation>
        <location evidence="1">Membrane</location>
    </subcellularLocation>
</comment>
<dbReference type="GO" id="GO:0016020">
    <property type="term" value="C:membrane"/>
    <property type="evidence" value="ECO:0007669"/>
    <property type="project" value="UniProtKB-SubCell"/>
</dbReference>
<organism evidence="12 13">
    <name type="scientific">Tetracentron sinense</name>
    <name type="common">Spur-leaf</name>
    <dbReference type="NCBI Taxonomy" id="13715"/>
    <lineage>
        <taxon>Eukaryota</taxon>
        <taxon>Viridiplantae</taxon>
        <taxon>Streptophyta</taxon>
        <taxon>Embryophyta</taxon>
        <taxon>Tracheophyta</taxon>
        <taxon>Spermatophyta</taxon>
        <taxon>Magnoliopsida</taxon>
        <taxon>Trochodendrales</taxon>
        <taxon>Trochodendraceae</taxon>
        <taxon>Tetracentron</taxon>
    </lineage>
</organism>
<dbReference type="GO" id="GO:0004672">
    <property type="term" value="F:protein kinase activity"/>
    <property type="evidence" value="ECO:0007669"/>
    <property type="project" value="InterPro"/>
</dbReference>
<dbReference type="InterPro" id="IPR032675">
    <property type="entry name" value="LRR_dom_sf"/>
</dbReference>
<evidence type="ECO:0000256" key="9">
    <source>
        <dbReference type="SAM" id="Phobius"/>
    </source>
</evidence>
<protein>
    <recommendedName>
        <fullName evidence="11">Protein kinase domain-containing protein</fullName>
    </recommendedName>
</protein>
<dbReference type="InterPro" id="IPR017441">
    <property type="entry name" value="Protein_kinase_ATP_BS"/>
</dbReference>
<dbReference type="FunFam" id="3.80.10.10:FF:000400">
    <property type="entry name" value="Nuclear pore complex protein NUP107"/>
    <property type="match status" value="1"/>
</dbReference>
<dbReference type="InterPro" id="IPR001611">
    <property type="entry name" value="Leu-rich_rpt"/>
</dbReference>
<dbReference type="GO" id="GO:0005524">
    <property type="term" value="F:ATP binding"/>
    <property type="evidence" value="ECO:0007669"/>
    <property type="project" value="UniProtKB-UniRule"/>
</dbReference>
<evidence type="ECO:0000313" key="12">
    <source>
        <dbReference type="EMBL" id="KAF8390376.1"/>
    </source>
</evidence>
<keyword evidence="8" id="KW-0067">ATP-binding</keyword>
<dbReference type="AlphaFoldDB" id="A0A835D535"/>